<organism evidence="5 6">
    <name type="scientific">Myripristis murdjan</name>
    <name type="common">pinecone soldierfish</name>
    <dbReference type="NCBI Taxonomy" id="586833"/>
    <lineage>
        <taxon>Eukaryota</taxon>
        <taxon>Metazoa</taxon>
        <taxon>Chordata</taxon>
        <taxon>Craniata</taxon>
        <taxon>Vertebrata</taxon>
        <taxon>Euteleostomi</taxon>
        <taxon>Actinopterygii</taxon>
        <taxon>Neopterygii</taxon>
        <taxon>Teleostei</taxon>
        <taxon>Neoteleostei</taxon>
        <taxon>Acanthomorphata</taxon>
        <taxon>Holocentriformes</taxon>
        <taxon>Holocentridae</taxon>
        <taxon>Myripristis</taxon>
    </lineage>
</organism>
<keyword evidence="1" id="KW-0378">Hydrolase</keyword>
<keyword evidence="3" id="KW-1133">Transmembrane helix</keyword>
<name>A0A668AW99_9TELE</name>
<dbReference type="EC" id="3.4.19.12" evidence="1"/>
<comment type="catalytic activity">
    <reaction evidence="1">
        <text>Thiol-dependent hydrolysis of ester, thioester, amide, peptide and isopeptide bonds formed by the C-terminal Gly of ubiquitin (a 76-residue protein attached to proteins as an intracellular targeting signal).</text>
        <dbReference type="EC" id="3.4.19.12"/>
    </reaction>
</comment>
<dbReference type="PROSITE" id="PS00972">
    <property type="entry name" value="USP_1"/>
    <property type="match status" value="1"/>
</dbReference>
<evidence type="ECO:0000256" key="2">
    <source>
        <dbReference type="SAM" id="MobiDB-lite"/>
    </source>
</evidence>
<feature type="domain" description="USP" evidence="4">
    <location>
        <begin position="143"/>
        <end position="433"/>
    </location>
</feature>
<keyword evidence="3" id="KW-0812">Transmembrane</keyword>
<dbReference type="Proteomes" id="UP000472263">
    <property type="component" value="Chromosome 8"/>
</dbReference>
<keyword evidence="3" id="KW-0472">Membrane</keyword>
<keyword evidence="1" id="KW-0645">Protease</keyword>
<dbReference type="PROSITE" id="PS50235">
    <property type="entry name" value="USP_3"/>
    <property type="match status" value="1"/>
</dbReference>
<reference evidence="5" key="1">
    <citation type="submission" date="2019-06" db="EMBL/GenBank/DDBJ databases">
        <authorList>
            <consortium name="Wellcome Sanger Institute Data Sharing"/>
        </authorList>
    </citation>
    <scope>NUCLEOTIDE SEQUENCE [LARGE SCALE GENOMIC DNA]</scope>
</reference>
<feature type="region of interest" description="Disordered" evidence="2">
    <location>
        <begin position="465"/>
        <end position="496"/>
    </location>
</feature>
<dbReference type="Gene3D" id="3.90.70.10">
    <property type="entry name" value="Cysteine proteinases"/>
    <property type="match status" value="1"/>
</dbReference>
<dbReference type="PANTHER" id="PTHR24006:SF727">
    <property type="entry name" value="UBIQUITIN CARBOXYL-TERMINAL HYDROLASE 42"/>
    <property type="match status" value="1"/>
</dbReference>
<dbReference type="InterPro" id="IPR018200">
    <property type="entry name" value="USP_CS"/>
</dbReference>
<dbReference type="PANTHER" id="PTHR24006">
    <property type="entry name" value="UBIQUITIN CARBOXYL-TERMINAL HYDROLASE"/>
    <property type="match status" value="1"/>
</dbReference>
<reference evidence="5" key="3">
    <citation type="submission" date="2025-09" db="UniProtKB">
        <authorList>
            <consortium name="Ensembl"/>
        </authorList>
    </citation>
    <scope>IDENTIFICATION</scope>
</reference>
<keyword evidence="1" id="KW-0833">Ubl conjugation pathway</keyword>
<dbReference type="CDD" id="cd02661">
    <property type="entry name" value="Peptidase_C19E"/>
    <property type="match status" value="1"/>
</dbReference>
<evidence type="ECO:0000259" key="4">
    <source>
        <dbReference type="PROSITE" id="PS50235"/>
    </source>
</evidence>
<dbReference type="InterPro" id="IPR028889">
    <property type="entry name" value="USP"/>
</dbReference>
<evidence type="ECO:0000313" key="5">
    <source>
        <dbReference type="Ensembl" id="ENSMMDP00005054344.1"/>
    </source>
</evidence>
<protein>
    <recommendedName>
        <fullName evidence="1">Ubiquitin carboxyl-terminal hydrolase</fullName>
        <ecNumber evidence="1">3.4.19.12</ecNumber>
    </recommendedName>
</protein>
<dbReference type="GO" id="GO:0016579">
    <property type="term" value="P:protein deubiquitination"/>
    <property type="evidence" value="ECO:0007669"/>
    <property type="project" value="InterPro"/>
</dbReference>
<evidence type="ECO:0000256" key="3">
    <source>
        <dbReference type="SAM" id="Phobius"/>
    </source>
</evidence>
<dbReference type="Pfam" id="PF00443">
    <property type="entry name" value="UCH"/>
    <property type="match status" value="1"/>
</dbReference>
<keyword evidence="1" id="KW-0788">Thiol protease</keyword>
<dbReference type="InterPro" id="IPR001394">
    <property type="entry name" value="Peptidase_C19_UCH"/>
</dbReference>
<dbReference type="InParanoid" id="A0A668AW99"/>
<feature type="transmembrane region" description="Helical" evidence="3">
    <location>
        <begin position="40"/>
        <end position="60"/>
    </location>
</feature>
<keyword evidence="6" id="KW-1185">Reference proteome</keyword>
<dbReference type="GO" id="GO:0042981">
    <property type="term" value="P:regulation of apoptotic process"/>
    <property type="evidence" value="ECO:0007669"/>
    <property type="project" value="TreeGrafter"/>
</dbReference>
<comment type="similarity">
    <text evidence="1">Belongs to the peptidase C19 family.</text>
</comment>
<feature type="transmembrane region" description="Helical" evidence="3">
    <location>
        <begin position="66"/>
        <end position="88"/>
    </location>
</feature>
<sequence>MCRNPVCRKLAVLCFEEIPFAPFICRSGSFDGVLVCRRHLLSCLASSLLSVWGAALLLTVVRLKGYYQAILFIFLIFTTYMWVFVMALKLKYIILTFIVQTLPQAAFSQSKQLVGDGIAPPQRLLFPPEAISLTWAQVQHIGAGLRNVGNTCFLNATLQCLSYTPPLSNYMLAQEHSKTCDDPVLCMMCTMQEHITEVFANSGKVIEPLGEFCRGNQEDAHEFLRHIVSAMQSSCLPGTELDMRTQETSFIHQVFGGYLRSRVECLNCKAVSDTLEPFMDVALEIQTAPSVAKALEQFVRPEQLGGENAYRCSECKKMVTASKRLTIHRSSNVLTVALKRFADFSGGKLTKDVKYPEYLDLRPFMSQSQGEPEIYGLYAVLVHSGSSCDSGHYFCYIKASSGQWYKMDDSSVAVSDIRSVLSQQVTMAAPTETVLLTTAATGTGSVSPARSGLLTVPGSMTVTERTGTVSGGGRTTPTVRSLMATGGGDQRTKSPRARAARLQLSATELTTAARDGRAARGGVMKWRTQSTTMVALP</sequence>
<evidence type="ECO:0000313" key="6">
    <source>
        <dbReference type="Proteomes" id="UP000472263"/>
    </source>
</evidence>
<dbReference type="Ensembl" id="ENSMMDT00005055392.1">
    <property type="protein sequence ID" value="ENSMMDP00005054344.1"/>
    <property type="gene ID" value="ENSMMDG00005024391.1"/>
</dbReference>
<dbReference type="GO" id="GO:0005829">
    <property type="term" value="C:cytosol"/>
    <property type="evidence" value="ECO:0007669"/>
    <property type="project" value="TreeGrafter"/>
</dbReference>
<dbReference type="GO" id="GO:0004843">
    <property type="term" value="F:cysteine-type deubiquitinase activity"/>
    <property type="evidence" value="ECO:0007669"/>
    <property type="project" value="UniProtKB-UniRule"/>
</dbReference>
<dbReference type="PROSITE" id="PS00973">
    <property type="entry name" value="USP_2"/>
    <property type="match status" value="1"/>
</dbReference>
<dbReference type="FunFam" id="3.90.70.10:FF:000119">
    <property type="entry name" value="Ubiquitin specific peptidase 36"/>
    <property type="match status" value="1"/>
</dbReference>
<dbReference type="GO" id="GO:0006508">
    <property type="term" value="P:proteolysis"/>
    <property type="evidence" value="ECO:0007669"/>
    <property type="project" value="UniProtKB-KW"/>
</dbReference>
<reference evidence="5" key="2">
    <citation type="submission" date="2025-08" db="UniProtKB">
        <authorList>
            <consortium name="Ensembl"/>
        </authorList>
    </citation>
    <scope>IDENTIFICATION</scope>
</reference>
<dbReference type="InterPro" id="IPR038765">
    <property type="entry name" value="Papain-like_cys_pep_sf"/>
</dbReference>
<dbReference type="GO" id="GO:0005634">
    <property type="term" value="C:nucleus"/>
    <property type="evidence" value="ECO:0007669"/>
    <property type="project" value="TreeGrafter"/>
</dbReference>
<dbReference type="InterPro" id="IPR050164">
    <property type="entry name" value="Peptidase_C19"/>
</dbReference>
<evidence type="ECO:0000256" key="1">
    <source>
        <dbReference type="RuleBase" id="RU366025"/>
    </source>
</evidence>
<dbReference type="SUPFAM" id="SSF54001">
    <property type="entry name" value="Cysteine proteinases"/>
    <property type="match status" value="1"/>
</dbReference>
<accession>A0A668AW99</accession>
<dbReference type="AlphaFoldDB" id="A0A668AW99"/>
<dbReference type="GeneTree" id="ENSGT00940000154596"/>
<proteinExistence type="inferred from homology"/>